<evidence type="ECO:0000313" key="2">
    <source>
        <dbReference type="Proteomes" id="UP001148662"/>
    </source>
</evidence>
<keyword evidence="2" id="KW-1185">Reference proteome</keyword>
<organism evidence="1 2">
    <name type="scientific">Phlebia brevispora</name>
    <dbReference type="NCBI Taxonomy" id="194682"/>
    <lineage>
        <taxon>Eukaryota</taxon>
        <taxon>Fungi</taxon>
        <taxon>Dikarya</taxon>
        <taxon>Basidiomycota</taxon>
        <taxon>Agaricomycotina</taxon>
        <taxon>Agaricomycetes</taxon>
        <taxon>Polyporales</taxon>
        <taxon>Meruliaceae</taxon>
        <taxon>Phlebia</taxon>
    </lineage>
</organism>
<evidence type="ECO:0000313" key="1">
    <source>
        <dbReference type="EMBL" id="KAJ3558584.1"/>
    </source>
</evidence>
<reference evidence="1" key="1">
    <citation type="submission" date="2022-07" db="EMBL/GenBank/DDBJ databases">
        <title>Genome Sequence of Phlebia brevispora.</title>
        <authorList>
            <person name="Buettner E."/>
        </authorList>
    </citation>
    <scope>NUCLEOTIDE SEQUENCE</scope>
    <source>
        <strain evidence="1">MPL23</strain>
    </source>
</reference>
<comment type="caution">
    <text evidence="1">The sequence shown here is derived from an EMBL/GenBank/DDBJ whole genome shotgun (WGS) entry which is preliminary data.</text>
</comment>
<sequence length="352" mass="39416">MAKARVSELDSLQRTFNHAIDTLRQELIAANLPPLSLEATEPHPMDDCHFAVPPRLYEARRLALASMGQLKSLMSFPYEKVSEEAYGVYDRACLDVLVHTGLAEYLAQAPNKAKGVHVDELQTALDMDSRKLTIVLRYLSTNGWVRETEESVFALNRPGLELLPGKNGRKRVLTPNVPDIANTLVKWLKHPEWKYSDSATKTAFQLVHNTDLAVFDWVKTRPDVFVPFSEGIRAVGDAYISGVLNDYPWQSLEGTTIVDIGGGQGTLSILLAKQYPTLHFIVQDLPEALELAKANIDTQLPGALEDGRFILEEQDFFKPEVRKGDAYTYMFRHVLSAFLSAFLSQKIELIAS</sequence>
<dbReference type="EMBL" id="JANHOG010000079">
    <property type="protein sequence ID" value="KAJ3558584.1"/>
    <property type="molecule type" value="Genomic_DNA"/>
</dbReference>
<accession>A0ACC1TD09</accession>
<protein>
    <submittedName>
        <fullName evidence="1">Uncharacterized protein</fullName>
    </submittedName>
</protein>
<proteinExistence type="predicted"/>
<dbReference type="Proteomes" id="UP001148662">
    <property type="component" value="Unassembled WGS sequence"/>
</dbReference>
<gene>
    <name evidence="1" type="ORF">NM688_g838</name>
</gene>
<name>A0ACC1TD09_9APHY</name>